<dbReference type="Proteomes" id="UP000262802">
    <property type="component" value="Chromosome"/>
</dbReference>
<proteinExistence type="predicted"/>
<gene>
    <name evidence="9" type="ORF">D3Y59_07725</name>
</gene>
<evidence type="ECO:0000256" key="4">
    <source>
        <dbReference type="ARBA" id="ARBA00022679"/>
    </source>
</evidence>
<evidence type="ECO:0000256" key="6">
    <source>
        <dbReference type="ARBA" id="ARBA00022989"/>
    </source>
</evidence>
<feature type="transmembrane region" description="Helical" evidence="8">
    <location>
        <begin position="258"/>
        <end position="276"/>
    </location>
</feature>
<keyword evidence="4" id="KW-0808">Transferase</keyword>
<keyword evidence="2" id="KW-1003">Cell membrane</keyword>
<evidence type="ECO:0000256" key="3">
    <source>
        <dbReference type="ARBA" id="ARBA00022676"/>
    </source>
</evidence>
<feature type="transmembrane region" description="Helical" evidence="8">
    <location>
        <begin position="101"/>
        <end position="118"/>
    </location>
</feature>
<dbReference type="PANTHER" id="PTHR33908">
    <property type="entry name" value="MANNOSYLTRANSFERASE YKCB-RELATED"/>
    <property type="match status" value="1"/>
</dbReference>
<dbReference type="GO" id="GO:0005886">
    <property type="term" value="C:plasma membrane"/>
    <property type="evidence" value="ECO:0007669"/>
    <property type="project" value="UniProtKB-SubCell"/>
</dbReference>
<feature type="transmembrane region" description="Helical" evidence="8">
    <location>
        <begin position="282"/>
        <end position="304"/>
    </location>
</feature>
<evidence type="ECO:0000256" key="2">
    <source>
        <dbReference type="ARBA" id="ARBA00022475"/>
    </source>
</evidence>
<evidence type="ECO:0000256" key="1">
    <source>
        <dbReference type="ARBA" id="ARBA00004651"/>
    </source>
</evidence>
<keyword evidence="6 8" id="KW-1133">Transmembrane helix</keyword>
<reference evidence="9 10" key="1">
    <citation type="submission" date="2018-09" db="EMBL/GenBank/DDBJ databases">
        <title>Hymenobacter medium sp. nov., isolated from R2A medium.</title>
        <authorList>
            <person name="Yingchao G."/>
        </authorList>
    </citation>
    <scope>NUCLEOTIDE SEQUENCE [LARGE SCALE GENOMIC DNA]</scope>
    <source>
        <strain evidence="10">sh-6</strain>
    </source>
</reference>
<feature type="transmembrane region" description="Helical" evidence="8">
    <location>
        <begin position="151"/>
        <end position="184"/>
    </location>
</feature>
<evidence type="ECO:0000313" key="9">
    <source>
        <dbReference type="EMBL" id="AYA36956.1"/>
    </source>
</evidence>
<dbReference type="OrthoDB" id="870653at2"/>
<organism evidence="9 10">
    <name type="scientific">Hymenobacter oligotrophus</name>
    <dbReference type="NCBI Taxonomy" id="2319843"/>
    <lineage>
        <taxon>Bacteria</taxon>
        <taxon>Pseudomonadati</taxon>
        <taxon>Bacteroidota</taxon>
        <taxon>Cytophagia</taxon>
        <taxon>Cytophagales</taxon>
        <taxon>Hymenobacteraceae</taxon>
        <taxon>Hymenobacter</taxon>
    </lineage>
</organism>
<feature type="transmembrane region" description="Helical" evidence="8">
    <location>
        <begin position="343"/>
        <end position="361"/>
    </location>
</feature>
<comment type="subcellular location">
    <subcellularLocation>
        <location evidence="1">Cell membrane</location>
        <topology evidence="1">Multi-pass membrane protein</topology>
    </subcellularLocation>
</comment>
<dbReference type="AlphaFoldDB" id="A0A3B7RBX6"/>
<evidence type="ECO:0000256" key="5">
    <source>
        <dbReference type="ARBA" id="ARBA00022692"/>
    </source>
</evidence>
<evidence type="ECO:0000256" key="7">
    <source>
        <dbReference type="ARBA" id="ARBA00023136"/>
    </source>
</evidence>
<evidence type="ECO:0000313" key="10">
    <source>
        <dbReference type="Proteomes" id="UP000262802"/>
    </source>
</evidence>
<name>A0A3B7RBX6_9BACT</name>
<feature type="transmembrane region" description="Helical" evidence="8">
    <location>
        <begin position="124"/>
        <end position="144"/>
    </location>
</feature>
<evidence type="ECO:0000256" key="8">
    <source>
        <dbReference type="SAM" id="Phobius"/>
    </source>
</evidence>
<dbReference type="RefSeq" id="WP_119444534.1">
    <property type="nucleotide sequence ID" value="NZ_CP032317.1"/>
</dbReference>
<keyword evidence="7 8" id="KW-0472">Membrane</keyword>
<accession>A0A3B7RBX6</accession>
<sequence>MIGLLAAGWLLGLFAYAYWPGPGTTSDSRYYISAARSFAAQGRLLNPDGSAYCWWGPLYPVLLAPGVGHLKNWVGVLNGLSLLGCLGAWSWLGWQVVPKRAVTVVFTLALACATPWLATAKFVWSEPVFGLLFGLYVVSLHQYLQHNGPRWLLAATVLGVLLPLQRTSGLFLLVGMGLGLLLAYPNAWKRRRPALLLHGAACGLAALAWLIYARIVAPYPEFYRNKGWQGMREALADYGYVLVRWMVPVHQAEWPKHWVFLVLLLGALAGLLYLGWQQSHRLVRQLSVAVVVYLLIHIATTVASRSAGNVYDVERYCAVVYGPVLLVLATVVCGVAARRRWVVWLLALWLVYPAARMIRVAHFCRMRPVQPLEAPHQTSRPAP</sequence>
<feature type="transmembrane region" description="Helical" evidence="8">
    <location>
        <begin position="196"/>
        <end position="217"/>
    </location>
</feature>
<feature type="transmembrane region" description="Helical" evidence="8">
    <location>
        <begin position="316"/>
        <end position="337"/>
    </location>
</feature>
<feature type="transmembrane region" description="Helical" evidence="8">
    <location>
        <begin position="73"/>
        <end position="94"/>
    </location>
</feature>
<dbReference type="GO" id="GO:0009103">
    <property type="term" value="P:lipopolysaccharide biosynthetic process"/>
    <property type="evidence" value="ECO:0007669"/>
    <property type="project" value="UniProtKB-ARBA"/>
</dbReference>
<keyword evidence="3" id="KW-0328">Glycosyltransferase</keyword>
<keyword evidence="5 8" id="KW-0812">Transmembrane</keyword>
<dbReference type="PANTHER" id="PTHR33908:SF11">
    <property type="entry name" value="MEMBRANE PROTEIN"/>
    <property type="match status" value="1"/>
</dbReference>
<dbReference type="EMBL" id="CP032317">
    <property type="protein sequence ID" value="AYA36956.1"/>
    <property type="molecule type" value="Genomic_DNA"/>
</dbReference>
<dbReference type="KEGG" id="hyh:D3Y59_07725"/>
<dbReference type="InterPro" id="IPR050297">
    <property type="entry name" value="LipidA_mod_glycosyltrf_83"/>
</dbReference>
<protein>
    <recommendedName>
        <fullName evidence="11">Glycosyltransferase RgtA/B/C/D-like domain-containing protein</fullName>
    </recommendedName>
</protein>
<dbReference type="GO" id="GO:0016763">
    <property type="term" value="F:pentosyltransferase activity"/>
    <property type="evidence" value="ECO:0007669"/>
    <property type="project" value="TreeGrafter"/>
</dbReference>
<keyword evidence="10" id="KW-1185">Reference proteome</keyword>
<evidence type="ECO:0008006" key="11">
    <source>
        <dbReference type="Google" id="ProtNLM"/>
    </source>
</evidence>